<dbReference type="SMART" id="SM00260">
    <property type="entry name" value="CheW"/>
    <property type="match status" value="1"/>
</dbReference>
<dbReference type="Pfam" id="PF01584">
    <property type="entry name" value="CheW"/>
    <property type="match status" value="1"/>
</dbReference>
<feature type="domain" description="CheW-like" evidence="1">
    <location>
        <begin position="2"/>
        <end position="141"/>
    </location>
</feature>
<dbReference type="InterPro" id="IPR039315">
    <property type="entry name" value="CheW"/>
</dbReference>
<dbReference type="PANTHER" id="PTHR22617:SF23">
    <property type="entry name" value="CHEMOTAXIS PROTEIN CHEW"/>
    <property type="match status" value="1"/>
</dbReference>
<dbReference type="PANTHER" id="PTHR22617">
    <property type="entry name" value="CHEMOTAXIS SENSOR HISTIDINE KINASE-RELATED"/>
    <property type="match status" value="1"/>
</dbReference>
<dbReference type="GO" id="GO:0006935">
    <property type="term" value="P:chemotaxis"/>
    <property type="evidence" value="ECO:0007669"/>
    <property type="project" value="InterPro"/>
</dbReference>
<reference evidence="2" key="1">
    <citation type="journal article" date="2014" name="Appl. Environ. Microbiol.">
        <title>Detection and genomic characterization of motility in Lactobacillus curvatus: confirmation of motility in a species outside the Lactobacillus salivarius clade.</title>
        <authorList>
            <person name="Cousin F.J."/>
            <person name="Lynch S.M."/>
            <person name="Harris H.M."/>
            <person name="McCann A."/>
            <person name="Lynch D.B."/>
            <person name="Neville B.A."/>
            <person name="Irisawa T."/>
            <person name="Okada S."/>
            <person name="Endo A."/>
            <person name="O'Toole P.W."/>
        </authorList>
    </citation>
    <scope>NUCLEOTIDE SEQUENCE</scope>
    <source>
        <strain evidence="2">DSM 20444</strain>
    </source>
</reference>
<proteinExistence type="predicted"/>
<dbReference type="InterPro" id="IPR002545">
    <property type="entry name" value="CheW-lke_dom"/>
</dbReference>
<dbReference type="EMBL" id="KM886866">
    <property type="protein sequence ID" value="AJA34092.1"/>
    <property type="molecule type" value="Genomic_DNA"/>
</dbReference>
<accession>J0L201</accession>
<organism evidence="2">
    <name type="scientific">Liquorilactobacillus mali KCTC 3596 = DSM 20444</name>
    <dbReference type="NCBI Taxonomy" id="1046596"/>
    <lineage>
        <taxon>Bacteria</taxon>
        <taxon>Bacillati</taxon>
        <taxon>Bacillota</taxon>
        <taxon>Bacilli</taxon>
        <taxon>Lactobacillales</taxon>
        <taxon>Lactobacillaceae</taxon>
        <taxon>Liquorilactobacillus</taxon>
    </lineage>
</organism>
<evidence type="ECO:0000313" key="2">
    <source>
        <dbReference type="EMBL" id="AJA34092.1"/>
    </source>
</evidence>
<dbReference type="Gene3D" id="2.30.30.40">
    <property type="entry name" value="SH3 Domains"/>
    <property type="match status" value="1"/>
</dbReference>
<protein>
    <submittedName>
        <fullName evidence="2">Purine-binding chemotaxis protein CheW</fullName>
    </submittedName>
</protein>
<dbReference type="SUPFAM" id="SSF50341">
    <property type="entry name" value="CheW-like"/>
    <property type="match status" value="1"/>
</dbReference>
<gene>
    <name evidence="2" type="primary">cheW2</name>
</gene>
<dbReference type="GO" id="GO:0007165">
    <property type="term" value="P:signal transduction"/>
    <property type="evidence" value="ECO:0007669"/>
    <property type="project" value="InterPro"/>
</dbReference>
<sequence length="163" mass="18737">MVDQYIVFKSHEQMFALPVSIVKRVVESPKFIVLPEVPEYVLGALEYNNTMAPIIDFRDKLFGEKIEDSPSSKVILCNWQDNSLGLLIEEIVGITELTETEYEAEIERANLKRGYVDKFLKLKDDIVISIDLTYLFDNRQEEQIIDALEETAPEGTFNDSARE</sequence>
<evidence type="ECO:0000259" key="1">
    <source>
        <dbReference type="PROSITE" id="PS50851"/>
    </source>
</evidence>
<dbReference type="Gene3D" id="2.40.50.180">
    <property type="entry name" value="CheA-289, Domain 4"/>
    <property type="match status" value="1"/>
</dbReference>
<dbReference type="GO" id="GO:0005829">
    <property type="term" value="C:cytosol"/>
    <property type="evidence" value="ECO:0007669"/>
    <property type="project" value="TreeGrafter"/>
</dbReference>
<dbReference type="InterPro" id="IPR036061">
    <property type="entry name" value="CheW-like_dom_sf"/>
</dbReference>
<dbReference type="PROSITE" id="PS50851">
    <property type="entry name" value="CHEW"/>
    <property type="match status" value="1"/>
</dbReference>
<dbReference type="AlphaFoldDB" id="J0L201"/>
<name>J0L201_9LACO</name>
<dbReference type="OrthoDB" id="9794382at2"/>